<dbReference type="PANTHER" id="PTHR33966">
    <property type="entry name" value="PROTEIN ODR-4 HOMOLOG"/>
    <property type="match status" value="1"/>
</dbReference>
<gene>
    <name evidence="7" type="primary">LOC102810393</name>
</gene>
<evidence type="ECO:0000256" key="4">
    <source>
        <dbReference type="ARBA" id="ARBA00022989"/>
    </source>
</evidence>
<comment type="similarity">
    <text evidence="2">Belongs to the ODR-4 family.</text>
</comment>
<evidence type="ECO:0000256" key="1">
    <source>
        <dbReference type="ARBA" id="ARBA00004370"/>
    </source>
</evidence>
<protein>
    <submittedName>
        <fullName evidence="7">Protein odr-4 homolog</fullName>
    </submittedName>
</protein>
<evidence type="ECO:0000256" key="3">
    <source>
        <dbReference type="ARBA" id="ARBA00022692"/>
    </source>
</evidence>
<dbReference type="Pfam" id="PF14778">
    <property type="entry name" value="ODR4-like"/>
    <property type="match status" value="1"/>
</dbReference>
<evidence type="ECO:0000256" key="2">
    <source>
        <dbReference type="ARBA" id="ARBA00010131"/>
    </source>
</evidence>
<evidence type="ECO:0000313" key="7">
    <source>
        <dbReference type="RefSeq" id="XP_006818913.1"/>
    </source>
</evidence>
<name>A0ABM0MFX2_SACKO</name>
<accession>A0ABM0MFX2</accession>
<keyword evidence="4" id="KW-1133">Transmembrane helix</keyword>
<organism evidence="6 7">
    <name type="scientific">Saccoglossus kowalevskii</name>
    <name type="common">Acorn worm</name>
    <dbReference type="NCBI Taxonomy" id="10224"/>
    <lineage>
        <taxon>Eukaryota</taxon>
        <taxon>Metazoa</taxon>
        <taxon>Hemichordata</taxon>
        <taxon>Enteropneusta</taxon>
        <taxon>Harrimaniidae</taxon>
        <taxon>Saccoglossus</taxon>
    </lineage>
</organism>
<dbReference type="PANTHER" id="PTHR33966:SF1">
    <property type="entry name" value="PROTEIN ODR-4 HOMOLOG"/>
    <property type="match status" value="1"/>
</dbReference>
<dbReference type="RefSeq" id="XP_006818913.1">
    <property type="nucleotide sequence ID" value="XM_006818850.1"/>
</dbReference>
<sequence length="437" mass="48646">MGRSVVAEESVQLFIDGLFGTNQWMIGLILGQNSSQRDFAIELVRSPIDDTGEDDEKGHTVKKKKKPSLDTVDEQWTAEHARQVSRMLPGGISVIGVVAMAAPDVMTKSQAKLRQVMFAIHKTVTKGDVLLKDADVTERILLQICSLTRKTTCRTIDVSDLKSTFRPAELKYQSFVNRWSQLNTQVSVNVKIPVMKSSSRSNFQKQIQLGVKSWCKSLSQSLCLLNGKLKKLDELLDTTQTHKKKGGSAVSGSGPQNFKVAFLLQNNSANTTIENKVCKSMIILRGRISAKCYMNNKATVGEAVEALKEDVIHSLLSRCDLLCEDLQQTEDDIIDINTTPRRVYVQMPRSQIEISDYMFPDESTQDCVGRIQELLDFQISPDELKIDIESLPGMFLLADLGLSSLEASNIMIFFGEKMMASSTHVPAISIVGFEWSL</sequence>
<dbReference type="InterPro" id="IPR029454">
    <property type="entry name" value="ODR-4-like"/>
</dbReference>
<keyword evidence="3" id="KW-0812">Transmembrane</keyword>
<keyword evidence="6" id="KW-1185">Reference proteome</keyword>
<dbReference type="GeneID" id="102810393"/>
<reference evidence="7" key="1">
    <citation type="submission" date="2025-08" db="UniProtKB">
        <authorList>
            <consortium name="RefSeq"/>
        </authorList>
    </citation>
    <scope>IDENTIFICATION</scope>
    <source>
        <tissue evidence="7">Testes</tissue>
    </source>
</reference>
<evidence type="ECO:0000256" key="5">
    <source>
        <dbReference type="ARBA" id="ARBA00023136"/>
    </source>
</evidence>
<keyword evidence="5" id="KW-0472">Membrane</keyword>
<evidence type="ECO:0000313" key="6">
    <source>
        <dbReference type="Proteomes" id="UP000694865"/>
    </source>
</evidence>
<comment type="subcellular location">
    <subcellularLocation>
        <location evidence="1">Membrane</location>
    </subcellularLocation>
</comment>
<proteinExistence type="inferred from homology"/>
<dbReference type="Proteomes" id="UP000694865">
    <property type="component" value="Unplaced"/>
</dbReference>